<dbReference type="SUPFAM" id="SSF53271">
    <property type="entry name" value="PRTase-like"/>
    <property type="match status" value="1"/>
</dbReference>
<dbReference type="eggNOG" id="COG1926">
    <property type="taxonomic scope" value="Bacteria"/>
</dbReference>
<keyword evidence="3" id="KW-1185">Reference proteome</keyword>
<proteinExistence type="predicted"/>
<dbReference type="HOGENOM" id="CLU_083583_0_0_11"/>
<dbReference type="CDD" id="cd06223">
    <property type="entry name" value="PRTases_typeI"/>
    <property type="match status" value="1"/>
</dbReference>
<dbReference type="InterPro" id="IPR029057">
    <property type="entry name" value="PRTase-like"/>
</dbReference>
<dbReference type="Pfam" id="PF00156">
    <property type="entry name" value="Pribosyltran"/>
    <property type="match status" value="1"/>
</dbReference>
<dbReference type="Gene3D" id="3.30.1310.20">
    <property type="entry name" value="PRTase-like"/>
    <property type="match status" value="1"/>
</dbReference>
<dbReference type="InterPro" id="IPR000836">
    <property type="entry name" value="PRTase_dom"/>
</dbReference>
<feature type="domain" description="Phosphoribosyltransferase" evidence="1">
    <location>
        <begin position="67"/>
        <end position="204"/>
    </location>
</feature>
<evidence type="ECO:0000313" key="2">
    <source>
        <dbReference type="EMBL" id="BAK37317.1"/>
    </source>
</evidence>
<name>F5XSQ9_MICPN</name>
<protein>
    <recommendedName>
        <fullName evidence="1">Phosphoribosyltransferase domain-containing protein</fullName>
    </recommendedName>
</protein>
<dbReference type="Proteomes" id="UP000007947">
    <property type="component" value="Chromosome"/>
</dbReference>
<dbReference type="Gene3D" id="3.40.50.2020">
    <property type="match status" value="1"/>
</dbReference>
<accession>F5XSQ9</accession>
<dbReference type="AlphaFoldDB" id="F5XSQ9"/>
<evidence type="ECO:0000259" key="1">
    <source>
        <dbReference type="Pfam" id="PF00156"/>
    </source>
</evidence>
<organism evidence="2 3">
    <name type="scientific">Microlunatus phosphovorus (strain ATCC 700054 / DSM 10555 / JCM 9379 / NBRC 101784 / NCIMB 13414 / VKM Ac-1990 / NM-1)</name>
    <dbReference type="NCBI Taxonomy" id="1032480"/>
    <lineage>
        <taxon>Bacteria</taxon>
        <taxon>Bacillati</taxon>
        <taxon>Actinomycetota</taxon>
        <taxon>Actinomycetes</taxon>
        <taxon>Propionibacteriales</taxon>
        <taxon>Propionibacteriaceae</taxon>
        <taxon>Microlunatus</taxon>
    </lineage>
</organism>
<dbReference type="KEGG" id="mph:MLP_43030"/>
<evidence type="ECO:0000313" key="3">
    <source>
        <dbReference type="Proteomes" id="UP000007947"/>
    </source>
</evidence>
<dbReference type="EMBL" id="AP012204">
    <property type="protein sequence ID" value="BAK37317.1"/>
    <property type="molecule type" value="Genomic_DNA"/>
</dbReference>
<sequence length="253" mass="26139">MPRSPHTPAETRSCGFGHELASIMIGPNRYADRVEGGLVLADEIVRTVEPSLLTSDPGGAGLGAVSPVVLALPRGGVPVAAPVAQALGVPLSVLVVRKLGAPGQPELAIGAIAAIGDRVEQVINTDWVRQLGLSDRRLSRLIDRETAVLQSRVAAFGSAPPVAGRVVIVVDDGLATGATMRAAVAAVRRAGASLVIAAAPVGAAEACHDLEQLADLVVCPRRPDPFRAVGEHYRDFTQTTDSEVLEILGRSGP</sequence>
<dbReference type="STRING" id="1032480.MLP_43030"/>
<gene>
    <name evidence="2" type="ordered locus">MLP_43030</name>
</gene>
<reference evidence="2 3" key="1">
    <citation type="submission" date="2011-05" db="EMBL/GenBank/DDBJ databases">
        <title>Whole genome sequence of Microlunatus phosphovorus NM-1.</title>
        <authorList>
            <person name="Hosoyama A."/>
            <person name="Sasaki K."/>
            <person name="Harada T."/>
            <person name="Igarashi R."/>
            <person name="Kawakoshi A."/>
            <person name="Sasagawa M."/>
            <person name="Fukada J."/>
            <person name="Nakamura S."/>
            <person name="Katano Y."/>
            <person name="Hanada S."/>
            <person name="Kamagata Y."/>
            <person name="Nakamura N."/>
            <person name="Yamazaki S."/>
            <person name="Fujita N."/>
        </authorList>
    </citation>
    <scope>NUCLEOTIDE SEQUENCE [LARGE SCALE GENOMIC DNA]</scope>
    <source>
        <strain evidence="3">ATCC 700054 / DSM 10555 / JCM 9379 / NBRC 101784 / NCIMB 13414 / VKM Ac-1990 / NM-1</strain>
    </source>
</reference>